<feature type="region of interest" description="Disordered" evidence="1">
    <location>
        <begin position="1"/>
        <end position="21"/>
    </location>
</feature>
<name>A0A6P0DJQ2_RHILE</name>
<dbReference type="Proteomes" id="UP000471409">
    <property type="component" value="Unassembled WGS sequence"/>
</dbReference>
<comment type="caution">
    <text evidence="2">The sequence shown here is derived from an EMBL/GenBank/DDBJ whole genome shotgun (WGS) entry which is preliminary data.</text>
</comment>
<dbReference type="RefSeq" id="WP_164000086.1">
    <property type="nucleotide sequence ID" value="NZ_WXXP01000010.1"/>
</dbReference>
<evidence type="ECO:0000256" key="1">
    <source>
        <dbReference type="SAM" id="MobiDB-lite"/>
    </source>
</evidence>
<protein>
    <submittedName>
        <fullName evidence="2">Uncharacterized protein</fullName>
    </submittedName>
</protein>
<organism evidence="2 3">
    <name type="scientific">Rhizobium leguminosarum</name>
    <dbReference type="NCBI Taxonomy" id="384"/>
    <lineage>
        <taxon>Bacteria</taxon>
        <taxon>Pseudomonadati</taxon>
        <taxon>Pseudomonadota</taxon>
        <taxon>Alphaproteobacteria</taxon>
        <taxon>Hyphomicrobiales</taxon>
        <taxon>Rhizobiaceae</taxon>
        <taxon>Rhizobium/Agrobacterium group</taxon>
        <taxon>Rhizobium</taxon>
    </lineage>
</organism>
<evidence type="ECO:0000313" key="2">
    <source>
        <dbReference type="EMBL" id="NEK52253.1"/>
    </source>
</evidence>
<gene>
    <name evidence="2" type="ORF">GUK36_22780</name>
</gene>
<sequence>MQKKRMRKVKKRQRQTSAVAPSVRPLEEVYRSLRQGLRGRTMGKRILNDLTADLGKYRDEREPNMPGTTIRNGFKAYPWRPTPFNTVKG</sequence>
<dbReference type="EMBL" id="WXXP01000010">
    <property type="protein sequence ID" value="NEK52253.1"/>
    <property type="molecule type" value="Genomic_DNA"/>
</dbReference>
<dbReference type="AlphaFoldDB" id="A0A6P0DJQ2"/>
<evidence type="ECO:0000313" key="3">
    <source>
        <dbReference type="Proteomes" id="UP000471409"/>
    </source>
</evidence>
<reference evidence="2 3" key="1">
    <citation type="submission" date="2020-01" db="EMBL/GenBank/DDBJ databases">
        <title>Rhizobium genotypes associated with high levels of biological nitrogen fixation by grain legumes in a temperate-maritime cropping system.</title>
        <authorList>
            <person name="Maluk M."/>
            <person name="Francesc Ferrando Molina F."/>
            <person name="Lopez Del Egido L."/>
            <person name="Lafos M."/>
            <person name="Langarica-Fuentes A."/>
            <person name="Gebre Yohannes G."/>
            <person name="Young M.W."/>
            <person name="Martin P."/>
            <person name="Gantlett R."/>
            <person name="Kenicer G."/>
            <person name="Hawes C."/>
            <person name="Begg G.S."/>
            <person name="Quilliam R.S."/>
            <person name="Squire G.R."/>
            <person name="Poole P.S."/>
            <person name="Young P.W."/>
            <person name="Iannetta P.M."/>
            <person name="James E.K."/>
        </authorList>
    </citation>
    <scope>NUCLEOTIDE SEQUENCE [LARGE SCALE GENOMIC DNA]</scope>
    <source>
        <strain evidence="2 3">JHI944</strain>
    </source>
</reference>
<proteinExistence type="predicted"/>
<accession>A0A6P0DJQ2</accession>
<feature type="compositionally biased region" description="Basic residues" evidence="1">
    <location>
        <begin position="1"/>
        <end position="14"/>
    </location>
</feature>